<evidence type="ECO:0000313" key="4">
    <source>
        <dbReference type="EMBL" id="KIP64246.1"/>
    </source>
</evidence>
<sequence length="591" mass="64662">MMKNLCLPLVALALSASASAQTGAPAFPGAEGFARYAATGGRAADGTTKVYHVTNLNDSGTGSLRWALSQSGPRTIVFDVSGYIDLKSNLKISSNTTIAGQTAPGNGITLRYYTVEFTNCDNVIVRFLRFRRSQVKHVDDGADATWGRYRKNILIDHCSMSWSIDELASFYDNRDFTLQWCMLAEGLNAGHAKGDHSYGGIWGGKPASFHHNFLAHVQNRAPRFNGARYNWNGYDKTQYSNSIQAERVDFRNCVVYNWGNGNGCYGGPGGGYVNMVNNYFKAGPGTKNKTRVTQISFSDASNGGDNPFPNYSSRYFISGNYVSAAGSKAANYDWSGVIYDQKIKIGNDYYMQDAKHYYGEDQTYVKDASGVDCIKIKLDSQFDPGTITTQTAETAYEKVLAYSGASLYRDACDVRYVEEATNGTVTYNASHANVPGIIDVINDPYSDSQNSATASFPELPSESRAANYDTDGDGIPDEWEIANGLNPDDPSDAQLKTLDTAKGWYSNLEVYLNSIVEHIVKSQNADAVSPVDEYYPAFTSGISASSTKSEVKSIEYYSLNGVRLSEPQQGISIRKMVLTDGQTVVDKVLKK</sequence>
<dbReference type="SUPFAM" id="SSF51126">
    <property type="entry name" value="Pectin lyase-like"/>
    <property type="match status" value="1"/>
</dbReference>
<gene>
    <name evidence="4" type="ORF">ST44_02635</name>
</gene>
<dbReference type="EMBL" id="JXQK01000028">
    <property type="protein sequence ID" value="KIP64246.1"/>
    <property type="molecule type" value="Genomic_DNA"/>
</dbReference>
<dbReference type="GO" id="GO:0016829">
    <property type="term" value="F:lyase activity"/>
    <property type="evidence" value="ECO:0007669"/>
    <property type="project" value="UniProtKB-KW"/>
</dbReference>
<dbReference type="GO" id="GO:0046872">
    <property type="term" value="F:metal ion binding"/>
    <property type="evidence" value="ECO:0007669"/>
    <property type="project" value="UniProtKB-KW"/>
</dbReference>
<evidence type="ECO:0000256" key="2">
    <source>
        <dbReference type="ARBA" id="ARBA00023180"/>
    </source>
</evidence>
<dbReference type="InterPro" id="IPR012334">
    <property type="entry name" value="Pectin_lyas_fold"/>
</dbReference>
<keyword evidence="3" id="KW-0732">Signal</keyword>
<evidence type="ECO:0000256" key="1">
    <source>
        <dbReference type="ARBA" id="ARBA00022723"/>
    </source>
</evidence>
<keyword evidence="1" id="KW-0479">Metal-binding</keyword>
<keyword evidence="5" id="KW-1185">Reference proteome</keyword>
<dbReference type="InterPro" id="IPR052063">
    <property type="entry name" value="Polysaccharide_Lyase_1"/>
</dbReference>
<proteinExistence type="predicted"/>
<feature type="signal peptide" evidence="3">
    <location>
        <begin position="1"/>
        <end position="20"/>
    </location>
</feature>
<dbReference type="AlphaFoldDB" id="A0A0D0HEW5"/>
<comment type="caution">
    <text evidence="4">The sequence shown here is derived from an EMBL/GenBank/DDBJ whole genome shotgun (WGS) entry which is preliminary data.</text>
</comment>
<protein>
    <submittedName>
        <fullName evidence="4">Pectate lyase</fullName>
    </submittedName>
</protein>
<evidence type="ECO:0000313" key="5">
    <source>
        <dbReference type="Proteomes" id="UP000032046"/>
    </source>
</evidence>
<dbReference type="STRING" id="1602171.ST44_02635"/>
<dbReference type="PANTHER" id="PTHR42970">
    <property type="entry name" value="PECTATE LYASE C-RELATED"/>
    <property type="match status" value="1"/>
</dbReference>
<evidence type="ECO:0000256" key="3">
    <source>
        <dbReference type="SAM" id="SignalP"/>
    </source>
</evidence>
<keyword evidence="2" id="KW-0325">Glycoprotein</keyword>
<feature type="chain" id="PRO_5002211325" evidence="3">
    <location>
        <begin position="21"/>
        <end position="591"/>
    </location>
</feature>
<accession>A0A0D0HEW5</accession>
<dbReference type="Gene3D" id="2.160.20.10">
    <property type="entry name" value="Single-stranded right-handed beta-helix, Pectin lyase-like"/>
    <property type="match status" value="1"/>
</dbReference>
<reference evidence="4 5" key="1">
    <citation type="submission" date="2015-01" db="EMBL/GenBank/DDBJ databases">
        <title>Comparative genomics of non-oral Prevotella species.</title>
        <authorList>
            <person name="Accetto T."/>
            <person name="Nograsek B."/>
            <person name="Avgustin G."/>
        </authorList>
    </citation>
    <scope>NUCLEOTIDE SEQUENCE [LARGE SCALE GENOMIC DNA]</scope>
    <source>
        <strain evidence="4 5">P5-119</strain>
    </source>
</reference>
<dbReference type="InterPro" id="IPR011050">
    <property type="entry name" value="Pectin_lyase_fold/virulence"/>
</dbReference>
<name>A0A0D0HEW5_9BACT</name>
<dbReference type="Proteomes" id="UP000032046">
    <property type="component" value="Unassembled WGS sequence"/>
</dbReference>
<dbReference type="PANTHER" id="PTHR42970:SF1">
    <property type="entry name" value="PECTATE LYASE C-RELATED"/>
    <property type="match status" value="1"/>
</dbReference>
<keyword evidence="4" id="KW-0456">Lyase</keyword>
<organism evidence="4 5">
    <name type="scientific">Prevotella pectinovora</name>
    <dbReference type="NCBI Taxonomy" id="1602169"/>
    <lineage>
        <taxon>Bacteria</taxon>
        <taxon>Pseudomonadati</taxon>
        <taxon>Bacteroidota</taxon>
        <taxon>Bacteroidia</taxon>
        <taxon>Bacteroidales</taxon>
        <taxon>Prevotellaceae</taxon>
        <taxon>Prevotella</taxon>
    </lineage>
</organism>